<keyword evidence="15" id="KW-1185">Reference proteome</keyword>
<dbReference type="CDD" id="cd00755">
    <property type="entry name" value="YgdL_like"/>
    <property type="match status" value="1"/>
</dbReference>
<evidence type="ECO:0000256" key="1">
    <source>
        <dbReference type="ARBA" id="ARBA00004374"/>
    </source>
</evidence>
<comment type="subcellular location">
    <subcellularLocation>
        <location evidence="1">Mitochondrion outer membrane</location>
        <topology evidence="1">Multi-pass membrane protein</topology>
    </subcellularLocation>
</comment>
<evidence type="ECO:0000256" key="3">
    <source>
        <dbReference type="ARBA" id="ARBA00022598"/>
    </source>
</evidence>
<dbReference type="FunFam" id="3.40.50.720:FF:000125">
    <property type="entry name" value="tRNA threonylcarbamoyladenosine dehydratase 2-like"/>
    <property type="match status" value="1"/>
</dbReference>
<accession>A0AAN6Q3M1</accession>
<evidence type="ECO:0000313" key="15">
    <source>
        <dbReference type="Proteomes" id="UP001305647"/>
    </source>
</evidence>
<feature type="domain" description="THIF-type NAD/FAD binding fold" evidence="13">
    <location>
        <begin position="98"/>
        <end position="355"/>
    </location>
</feature>
<dbReference type="InterPro" id="IPR000594">
    <property type="entry name" value="ThiF_NAD_FAD-bd"/>
</dbReference>
<dbReference type="Gene3D" id="3.40.50.720">
    <property type="entry name" value="NAD(P)-binding Rossmann-like Domain"/>
    <property type="match status" value="1"/>
</dbReference>
<proteinExistence type="inferred from homology"/>
<dbReference type="GO" id="GO:0005741">
    <property type="term" value="C:mitochondrial outer membrane"/>
    <property type="evidence" value="ECO:0007669"/>
    <property type="project" value="UniProtKB-SubCell"/>
</dbReference>
<gene>
    <name evidence="14" type="ORF">N658DRAFT_329126</name>
</gene>
<dbReference type="InterPro" id="IPR045886">
    <property type="entry name" value="ThiF/MoeB/HesA"/>
</dbReference>
<name>A0AAN6Q3M1_9PEZI</name>
<dbReference type="GO" id="GO:0061503">
    <property type="term" value="F:tRNA threonylcarbamoyladenosine dehydratase"/>
    <property type="evidence" value="ECO:0007669"/>
    <property type="project" value="TreeGrafter"/>
</dbReference>
<dbReference type="Proteomes" id="UP001305647">
    <property type="component" value="Unassembled WGS sequence"/>
</dbReference>
<comment type="caution">
    <text evidence="14">The sequence shown here is derived from an EMBL/GenBank/DDBJ whole genome shotgun (WGS) entry which is preliminary data.</text>
</comment>
<dbReference type="GO" id="GO:0061504">
    <property type="term" value="P:cyclic threonylcarbamoyladenosine biosynthetic process"/>
    <property type="evidence" value="ECO:0007669"/>
    <property type="project" value="TreeGrafter"/>
</dbReference>
<reference evidence="14" key="1">
    <citation type="journal article" date="2023" name="Mol. Phylogenet. Evol.">
        <title>Genome-scale phylogeny and comparative genomics of the fungal order Sordariales.</title>
        <authorList>
            <person name="Hensen N."/>
            <person name="Bonometti L."/>
            <person name="Westerberg I."/>
            <person name="Brannstrom I.O."/>
            <person name="Guillou S."/>
            <person name="Cros-Aarteil S."/>
            <person name="Calhoun S."/>
            <person name="Haridas S."/>
            <person name="Kuo A."/>
            <person name="Mondo S."/>
            <person name="Pangilinan J."/>
            <person name="Riley R."/>
            <person name="LaButti K."/>
            <person name="Andreopoulos B."/>
            <person name="Lipzen A."/>
            <person name="Chen C."/>
            <person name="Yan M."/>
            <person name="Daum C."/>
            <person name="Ng V."/>
            <person name="Clum A."/>
            <person name="Steindorff A."/>
            <person name="Ohm R.A."/>
            <person name="Martin F."/>
            <person name="Silar P."/>
            <person name="Natvig D.O."/>
            <person name="Lalanne C."/>
            <person name="Gautier V."/>
            <person name="Ament-Velasquez S.L."/>
            <person name="Kruys A."/>
            <person name="Hutchinson M.I."/>
            <person name="Powell A.J."/>
            <person name="Barry K."/>
            <person name="Miller A.N."/>
            <person name="Grigoriev I.V."/>
            <person name="Debuchy R."/>
            <person name="Gladieux P."/>
            <person name="Hiltunen Thoren M."/>
            <person name="Johannesson H."/>
        </authorList>
    </citation>
    <scope>NUCLEOTIDE SEQUENCE</scope>
    <source>
        <strain evidence="14">CBS 757.83</strain>
    </source>
</reference>
<evidence type="ECO:0000256" key="6">
    <source>
        <dbReference type="ARBA" id="ARBA00022787"/>
    </source>
</evidence>
<evidence type="ECO:0000256" key="4">
    <source>
        <dbReference type="ARBA" id="ARBA00022692"/>
    </source>
</evidence>
<evidence type="ECO:0000259" key="13">
    <source>
        <dbReference type="Pfam" id="PF00899"/>
    </source>
</evidence>
<keyword evidence="7" id="KW-0067">ATP-binding</keyword>
<evidence type="ECO:0000256" key="11">
    <source>
        <dbReference type="ARBA" id="ARBA00060084"/>
    </source>
</evidence>
<dbReference type="InterPro" id="IPR035985">
    <property type="entry name" value="Ubiquitin-activating_enz"/>
</dbReference>
<evidence type="ECO:0000256" key="9">
    <source>
        <dbReference type="ARBA" id="ARBA00023128"/>
    </source>
</evidence>
<keyword evidence="5" id="KW-0547">Nucleotide-binding</keyword>
<dbReference type="GO" id="GO:0005524">
    <property type="term" value="F:ATP binding"/>
    <property type="evidence" value="ECO:0007669"/>
    <property type="project" value="UniProtKB-KW"/>
</dbReference>
<keyword evidence="10" id="KW-0472">Membrane</keyword>
<keyword evidence="9" id="KW-0496">Mitochondrion</keyword>
<feature type="region of interest" description="Disordered" evidence="12">
    <location>
        <begin position="39"/>
        <end position="76"/>
    </location>
</feature>
<dbReference type="AlphaFoldDB" id="A0AAN6Q3M1"/>
<dbReference type="SUPFAM" id="SSF69572">
    <property type="entry name" value="Activating enzymes of the ubiquitin-like proteins"/>
    <property type="match status" value="1"/>
</dbReference>
<keyword evidence="3" id="KW-0436">Ligase</keyword>
<comment type="function">
    <text evidence="11">Catalyzes the ATP-dependent dehydration of threonylcarbamoyladenosine at position 37 (t(6)A37) to form cyclic t(6)A37 (ct(6)A37) in tRNAs that read codons beginning with adenine.</text>
</comment>
<protein>
    <recommendedName>
        <fullName evidence="13">THIF-type NAD/FAD binding fold domain-containing protein</fullName>
    </recommendedName>
</protein>
<organism evidence="14 15">
    <name type="scientific">Parathielavia hyrcaniae</name>
    <dbReference type="NCBI Taxonomy" id="113614"/>
    <lineage>
        <taxon>Eukaryota</taxon>
        <taxon>Fungi</taxon>
        <taxon>Dikarya</taxon>
        <taxon>Ascomycota</taxon>
        <taxon>Pezizomycotina</taxon>
        <taxon>Sordariomycetes</taxon>
        <taxon>Sordariomycetidae</taxon>
        <taxon>Sordariales</taxon>
        <taxon>Chaetomiaceae</taxon>
        <taxon>Parathielavia</taxon>
    </lineage>
</organism>
<keyword evidence="6" id="KW-1000">Mitochondrion outer membrane</keyword>
<evidence type="ECO:0000256" key="5">
    <source>
        <dbReference type="ARBA" id="ARBA00022741"/>
    </source>
</evidence>
<evidence type="ECO:0000256" key="7">
    <source>
        <dbReference type="ARBA" id="ARBA00022840"/>
    </source>
</evidence>
<sequence>MAFLTSNSKVQLAATAVVSATLAAGAILSYQRLQQGDRVSRLKQSIPQPSDGEPGLQSVTRVGPLPKPDKEDEHNQALAHRAQNGDFDDELILEQLARNRVFLGDGGLRRLRSAFVVVVGCGGVGSHACAALARSGVARLRLVDFDQVTLSSLNRHAVATLADVGLPKVQCLRRRLLAVTPWVRFDLRLQKFEGAAAGGLLEGWDGEEAQRPDFVIDAIDNIESKVELLKYCHDHSLPVISAMGAGTKSDPTRVMVGDIGASFEDGLSRATRRRLKLLGVSSGIPVVYSTEKMGEGKAALLPLADEEFQKGSVGDLGVLPDFRVRILPVLGTMPAVFGYTVANHVILKITGESGNAQRPCVVPLLIRPGYPMEYQPAKARDKMYEAILAYVQASEEKIVRMIEGGRTDVCIGLKVPITPADISFLVEDAFRGRSAITGIPTKLMLIRWKKPQETTLVRIGEGDAEQKSSNVRLRDLVCMTKDEAVRHQKEVLHGDKRLEDLYSREVIELVESRQKEAEAYEKYR</sequence>
<evidence type="ECO:0000256" key="2">
    <source>
        <dbReference type="ARBA" id="ARBA00009919"/>
    </source>
</evidence>
<keyword evidence="4" id="KW-0812">Transmembrane</keyword>
<dbReference type="PANTHER" id="PTHR43267:SF2">
    <property type="entry name" value="TRNA THREONYLCARBAMOYLADENOSINE DEHYDRATASE 1-RELATED"/>
    <property type="match status" value="1"/>
</dbReference>
<dbReference type="Pfam" id="PF00899">
    <property type="entry name" value="ThiF"/>
    <property type="match status" value="1"/>
</dbReference>
<dbReference type="GO" id="GO:0008641">
    <property type="term" value="F:ubiquitin-like modifier activating enzyme activity"/>
    <property type="evidence" value="ECO:0007669"/>
    <property type="project" value="InterPro"/>
</dbReference>
<dbReference type="PANTHER" id="PTHR43267">
    <property type="entry name" value="TRNA THREONYLCARBAMOYLADENOSINE DEHYDRATASE"/>
    <property type="match status" value="1"/>
</dbReference>
<evidence type="ECO:0000256" key="8">
    <source>
        <dbReference type="ARBA" id="ARBA00022989"/>
    </source>
</evidence>
<evidence type="ECO:0000256" key="12">
    <source>
        <dbReference type="SAM" id="MobiDB-lite"/>
    </source>
</evidence>
<keyword evidence="8" id="KW-1133">Transmembrane helix</keyword>
<evidence type="ECO:0000313" key="14">
    <source>
        <dbReference type="EMBL" id="KAK4102918.1"/>
    </source>
</evidence>
<comment type="similarity">
    <text evidence="2">Belongs to the HesA/MoeB/ThiF family.</text>
</comment>
<dbReference type="EMBL" id="MU863630">
    <property type="protein sequence ID" value="KAK4102918.1"/>
    <property type="molecule type" value="Genomic_DNA"/>
</dbReference>
<evidence type="ECO:0000256" key="10">
    <source>
        <dbReference type="ARBA" id="ARBA00023136"/>
    </source>
</evidence>
<reference evidence="14" key="2">
    <citation type="submission" date="2023-05" db="EMBL/GenBank/DDBJ databases">
        <authorList>
            <consortium name="Lawrence Berkeley National Laboratory"/>
            <person name="Steindorff A."/>
            <person name="Hensen N."/>
            <person name="Bonometti L."/>
            <person name="Westerberg I."/>
            <person name="Brannstrom I.O."/>
            <person name="Guillou S."/>
            <person name="Cros-Aarteil S."/>
            <person name="Calhoun S."/>
            <person name="Haridas S."/>
            <person name="Kuo A."/>
            <person name="Mondo S."/>
            <person name="Pangilinan J."/>
            <person name="Riley R."/>
            <person name="Labutti K."/>
            <person name="Andreopoulos B."/>
            <person name="Lipzen A."/>
            <person name="Chen C."/>
            <person name="Yanf M."/>
            <person name="Daum C."/>
            <person name="Ng V."/>
            <person name="Clum A."/>
            <person name="Ohm R."/>
            <person name="Martin F."/>
            <person name="Silar P."/>
            <person name="Natvig D."/>
            <person name="Lalanne C."/>
            <person name="Gautier V."/>
            <person name="Ament-Velasquez S.L."/>
            <person name="Kruys A."/>
            <person name="Hutchinson M.I."/>
            <person name="Powell A.J."/>
            <person name="Barry K."/>
            <person name="Miller A.N."/>
            <person name="Grigoriev I.V."/>
            <person name="Debuchy R."/>
            <person name="Gladieux P."/>
            <person name="Thoren M.H."/>
            <person name="Johannesson H."/>
        </authorList>
    </citation>
    <scope>NUCLEOTIDE SEQUENCE</scope>
    <source>
        <strain evidence="14">CBS 757.83</strain>
    </source>
</reference>